<dbReference type="AlphaFoldDB" id="A0AAE3GHF1"/>
<sequence length="271" mass="28799">MIQASSTGGGPAVRSVRSADATVPPPRGEPEAARIARAGLDAVEQATQRLYALVSGMDEATARGRSRLPGWTRAHLLTHLARNADALVNLLTWARTGVEHAAYYSCADRDADVEEGAHRPAALLVADLEAASQRWAEAAAGMPASAWAAEVATSHGQLLPAAELPWIRMREVWIHAVDLDLGLEFADVPVARLETLLDHAVRHHAGRAEGPTIRLELDLPGGGQRTWELFGGDTAIPLTVRASADRALAWLTGRGDGSALGSALPPLPRWI</sequence>
<evidence type="ECO:0000256" key="1">
    <source>
        <dbReference type="SAM" id="MobiDB-lite"/>
    </source>
</evidence>
<dbReference type="NCBIfam" id="TIGR03083">
    <property type="entry name" value="maleylpyruvate isomerase family mycothiol-dependent enzyme"/>
    <property type="match status" value="1"/>
</dbReference>
<protein>
    <submittedName>
        <fullName evidence="3">Maleylpyruvate isomerase</fullName>
    </submittedName>
</protein>
<keyword evidence="3" id="KW-0413">Isomerase</keyword>
<reference evidence="3" key="1">
    <citation type="submission" date="2022-06" db="EMBL/GenBank/DDBJ databases">
        <title>Genomic Encyclopedia of Archaeal and Bacterial Type Strains, Phase II (KMG-II): from individual species to whole genera.</title>
        <authorList>
            <person name="Goeker M."/>
        </authorList>
    </citation>
    <scope>NUCLEOTIDE SEQUENCE</scope>
    <source>
        <strain evidence="3">DSM 43935</strain>
    </source>
</reference>
<dbReference type="Gene3D" id="1.20.120.450">
    <property type="entry name" value="dinb family like domain"/>
    <property type="match status" value="1"/>
</dbReference>
<evidence type="ECO:0000313" key="3">
    <source>
        <dbReference type="EMBL" id="MCP2168220.1"/>
    </source>
</evidence>
<dbReference type="Pfam" id="PF11716">
    <property type="entry name" value="MDMPI_N"/>
    <property type="match status" value="1"/>
</dbReference>
<organism evidence="3 4">
    <name type="scientific">Goodfellowiella coeruleoviolacea</name>
    <dbReference type="NCBI Taxonomy" id="334858"/>
    <lineage>
        <taxon>Bacteria</taxon>
        <taxon>Bacillati</taxon>
        <taxon>Actinomycetota</taxon>
        <taxon>Actinomycetes</taxon>
        <taxon>Pseudonocardiales</taxon>
        <taxon>Pseudonocardiaceae</taxon>
        <taxon>Goodfellowiella</taxon>
    </lineage>
</organism>
<evidence type="ECO:0000259" key="2">
    <source>
        <dbReference type="Pfam" id="PF11716"/>
    </source>
</evidence>
<evidence type="ECO:0000313" key="4">
    <source>
        <dbReference type="Proteomes" id="UP001206128"/>
    </source>
</evidence>
<proteinExistence type="predicted"/>
<feature type="region of interest" description="Disordered" evidence="1">
    <location>
        <begin position="1"/>
        <end position="30"/>
    </location>
</feature>
<dbReference type="SUPFAM" id="SSF55718">
    <property type="entry name" value="SCP-like"/>
    <property type="match status" value="1"/>
</dbReference>
<dbReference type="InterPro" id="IPR034660">
    <property type="entry name" value="DinB/YfiT-like"/>
</dbReference>
<dbReference type="GO" id="GO:0016853">
    <property type="term" value="F:isomerase activity"/>
    <property type="evidence" value="ECO:0007669"/>
    <property type="project" value="UniProtKB-KW"/>
</dbReference>
<dbReference type="Proteomes" id="UP001206128">
    <property type="component" value="Unassembled WGS sequence"/>
</dbReference>
<accession>A0AAE3GHF1</accession>
<comment type="caution">
    <text evidence="3">The sequence shown here is derived from an EMBL/GenBank/DDBJ whole genome shotgun (WGS) entry which is preliminary data.</text>
</comment>
<gene>
    <name evidence="3" type="ORF">LX83_005098</name>
</gene>
<dbReference type="EMBL" id="JAMTCK010000013">
    <property type="protein sequence ID" value="MCP2168220.1"/>
    <property type="molecule type" value="Genomic_DNA"/>
</dbReference>
<dbReference type="GO" id="GO:0046872">
    <property type="term" value="F:metal ion binding"/>
    <property type="evidence" value="ECO:0007669"/>
    <property type="project" value="InterPro"/>
</dbReference>
<name>A0AAE3GHF1_9PSEU</name>
<dbReference type="SUPFAM" id="SSF109854">
    <property type="entry name" value="DinB/YfiT-like putative metalloenzymes"/>
    <property type="match status" value="1"/>
</dbReference>
<keyword evidence="4" id="KW-1185">Reference proteome</keyword>
<dbReference type="InterPro" id="IPR024344">
    <property type="entry name" value="MDMPI_metal-binding"/>
</dbReference>
<dbReference type="Gene3D" id="3.30.1050.20">
    <property type="match status" value="1"/>
</dbReference>
<feature type="domain" description="Mycothiol-dependent maleylpyruvate isomerase metal-binding" evidence="2">
    <location>
        <begin position="44"/>
        <end position="179"/>
    </location>
</feature>
<dbReference type="InterPro" id="IPR017517">
    <property type="entry name" value="Maleyloyr_isom"/>
</dbReference>
<dbReference type="InterPro" id="IPR036527">
    <property type="entry name" value="SCP2_sterol-bd_dom_sf"/>
</dbReference>